<evidence type="ECO:0000313" key="1">
    <source>
        <dbReference type="EMBL" id="EGR32678.1"/>
    </source>
</evidence>
<dbReference type="InParanoid" id="G0QQ26"/>
<proteinExistence type="predicted"/>
<keyword evidence="2" id="KW-1185">Reference proteome</keyword>
<accession>G0QQ26</accession>
<sequence>MDKDVKAALQKNKEVVKKVLEIYKKDEDLNVSSSGFTIDSSSYITQMNEETGQNERVQ</sequence>
<dbReference type="AlphaFoldDB" id="G0QQ26"/>
<organism evidence="1 2">
    <name type="scientific">Ichthyophthirius multifiliis</name>
    <name type="common">White spot disease agent</name>
    <name type="synonym">Ich</name>
    <dbReference type="NCBI Taxonomy" id="5932"/>
    <lineage>
        <taxon>Eukaryota</taxon>
        <taxon>Sar</taxon>
        <taxon>Alveolata</taxon>
        <taxon>Ciliophora</taxon>
        <taxon>Intramacronucleata</taxon>
        <taxon>Oligohymenophorea</taxon>
        <taxon>Hymenostomatida</taxon>
        <taxon>Ophryoglenina</taxon>
        <taxon>Ichthyophthirius</taxon>
    </lineage>
</organism>
<protein>
    <submittedName>
        <fullName evidence="1">Uncharacterized protein</fullName>
    </submittedName>
</protein>
<dbReference type="GeneID" id="14908844"/>
<dbReference type="Proteomes" id="UP000008983">
    <property type="component" value="Unassembled WGS sequence"/>
</dbReference>
<dbReference type="EMBL" id="GL983605">
    <property type="protein sequence ID" value="EGR32678.1"/>
    <property type="molecule type" value="Genomic_DNA"/>
</dbReference>
<evidence type="ECO:0000313" key="2">
    <source>
        <dbReference type="Proteomes" id="UP000008983"/>
    </source>
</evidence>
<gene>
    <name evidence="1" type="ORF">IMG5_074670</name>
</gene>
<name>G0QQ26_ICHMU</name>
<dbReference type="RefSeq" id="XP_004036664.1">
    <property type="nucleotide sequence ID" value="XM_004036616.1"/>
</dbReference>
<reference evidence="1 2" key="1">
    <citation type="submission" date="2011-07" db="EMBL/GenBank/DDBJ databases">
        <authorList>
            <person name="Coyne R."/>
            <person name="Brami D."/>
            <person name="Johnson J."/>
            <person name="Hostetler J."/>
            <person name="Hannick L."/>
            <person name="Clark T."/>
            <person name="Cassidy-Hanley D."/>
            <person name="Inman J."/>
        </authorList>
    </citation>
    <scope>NUCLEOTIDE SEQUENCE [LARGE SCALE GENOMIC DNA]</scope>
    <source>
        <strain evidence="1 2">G5</strain>
    </source>
</reference>